<name>A0A0N8GL62_9CHLR</name>
<sequence>MNFLRITLTKRLLVILNYPISDILKKGEYPAGYYNPGDVFDEIHILLTVRDTVDEEKMQFTGGRARVFVHSIPAPSMKRSLGWQPFLLRKWVADCIEFTRDLSPNLIRVHNSFIQGYLASEIKRVLGIPYVLSLHGTFDRDELSTPMQKLIHLFRMKLERISIRNSDAVIAVYQPIIRYAREYGATNIHLIYNPVAVSNTNTKTTYKLSNPPKIITINRQIKEKNPENIIRAIKNIDCQYFIVGDGMIHEQLENVARETGVEKKVSFIKAVPNAELLKMLSDCDLLVSHCDGWGISKSMIEGALIGMPIIMNHHPVKPVPDFQGGWVELCDNTPDGYEVAIRNLLESEERRIALGNKAQKFAHENFDPDEIISRISTIYRSLMLP</sequence>
<dbReference type="AlphaFoldDB" id="A0A0N8GL62"/>
<feature type="domain" description="Glycosyl transferase family 1" evidence="1">
    <location>
        <begin position="209"/>
        <end position="360"/>
    </location>
</feature>
<proteinExistence type="predicted"/>
<evidence type="ECO:0000259" key="2">
    <source>
        <dbReference type="Pfam" id="PF13439"/>
    </source>
</evidence>
<keyword evidence="4" id="KW-1185">Reference proteome</keyword>
<dbReference type="EMBL" id="LGCK01000010">
    <property type="protein sequence ID" value="KPL71610.1"/>
    <property type="molecule type" value="Genomic_DNA"/>
</dbReference>
<dbReference type="Proteomes" id="UP000050430">
    <property type="component" value="Unassembled WGS sequence"/>
</dbReference>
<dbReference type="Pfam" id="PF13439">
    <property type="entry name" value="Glyco_transf_4"/>
    <property type="match status" value="1"/>
</dbReference>
<organism evidence="3 4">
    <name type="scientific">Leptolinea tardivitalis</name>
    <dbReference type="NCBI Taxonomy" id="229920"/>
    <lineage>
        <taxon>Bacteria</taxon>
        <taxon>Bacillati</taxon>
        <taxon>Chloroflexota</taxon>
        <taxon>Anaerolineae</taxon>
        <taxon>Anaerolineales</taxon>
        <taxon>Anaerolineaceae</taxon>
        <taxon>Leptolinea</taxon>
    </lineage>
</organism>
<comment type="caution">
    <text evidence="3">The sequence shown here is derived from an EMBL/GenBank/DDBJ whole genome shotgun (WGS) entry which is preliminary data.</text>
</comment>
<dbReference type="PANTHER" id="PTHR12526">
    <property type="entry name" value="GLYCOSYLTRANSFERASE"/>
    <property type="match status" value="1"/>
</dbReference>
<dbReference type="Gene3D" id="3.40.50.2000">
    <property type="entry name" value="Glycogen Phosphorylase B"/>
    <property type="match status" value="2"/>
</dbReference>
<evidence type="ECO:0000313" key="4">
    <source>
        <dbReference type="Proteomes" id="UP000050430"/>
    </source>
</evidence>
<protein>
    <recommendedName>
        <fullName evidence="5">Glycosyl transferase family 1 domain-containing protein</fullName>
    </recommendedName>
</protein>
<dbReference type="SUPFAM" id="SSF53756">
    <property type="entry name" value="UDP-Glycosyltransferase/glycogen phosphorylase"/>
    <property type="match status" value="1"/>
</dbReference>
<dbReference type="GO" id="GO:0016757">
    <property type="term" value="F:glycosyltransferase activity"/>
    <property type="evidence" value="ECO:0007669"/>
    <property type="project" value="InterPro"/>
</dbReference>
<dbReference type="STRING" id="229920.ADM99_08990"/>
<feature type="domain" description="Glycosyltransferase subfamily 4-like N-terminal" evidence="2">
    <location>
        <begin position="66"/>
        <end position="196"/>
    </location>
</feature>
<dbReference type="InterPro" id="IPR028098">
    <property type="entry name" value="Glyco_trans_4-like_N"/>
</dbReference>
<evidence type="ECO:0000313" key="3">
    <source>
        <dbReference type="EMBL" id="KPL71610.1"/>
    </source>
</evidence>
<accession>A0A0N8GL62</accession>
<dbReference type="InterPro" id="IPR001296">
    <property type="entry name" value="Glyco_trans_1"/>
</dbReference>
<evidence type="ECO:0000259" key="1">
    <source>
        <dbReference type="Pfam" id="PF00534"/>
    </source>
</evidence>
<evidence type="ECO:0008006" key="5">
    <source>
        <dbReference type="Google" id="ProtNLM"/>
    </source>
</evidence>
<dbReference type="Pfam" id="PF00534">
    <property type="entry name" value="Glycos_transf_1"/>
    <property type="match status" value="1"/>
</dbReference>
<gene>
    <name evidence="3" type="ORF">ADM99_08990</name>
</gene>
<reference evidence="3 4" key="1">
    <citation type="submission" date="2015-07" db="EMBL/GenBank/DDBJ databases">
        <title>Genome sequence of Leptolinea tardivitalis DSM 16556.</title>
        <authorList>
            <person name="Hemp J."/>
            <person name="Ward L.M."/>
            <person name="Pace L.A."/>
            <person name="Fischer W.W."/>
        </authorList>
    </citation>
    <scope>NUCLEOTIDE SEQUENCE [LARGE SCALE GENOMIC DNA]</scope>
    <source>
        <strain evidence="3 4">YMTK-2</strain>
    </source>
</reference>